<dbReference type="Proteomes" id="UP000747110">
    <property type="component" value="Unassembled WGS sequence"/>
</dbReference>
<feature type="region of interest" description="Disordered" evidence="1">
    <location>
        <begin position="1"/>
        <end position="37"/>
    </location>
</feature>
<organism evidence="3 4">
    <name type="scientific">Volvox reticuliferus</name>
    <dbReference type="NCBI Taxonomy" id="1737510"/>
    <lineage>
        <taxon>Eukaryota</taxon>
        <taxon>Viridiplantae</taxon>
        <taxon>Chlorophyta</taxon>
        <taxon>core chlorophytes</taxon>
        <taxon>Chlorophyceae</taxon>
        <taxon>CS clade</taxon>
        <taxon>Chlamydomonadales</taxon>
        <taxon>Volvocaceae</taxon>
        <taxon>Volvox</taxon>
    </lineage>
</organism>
<gene>
    <name evidence="3" type="ORF">Vretifemale_4557</name>
</gene>
<evidence type="ECO:0000256" key="2">
    <source>
        <dbReference type="SAM" id="Phobius"/>
    </source>
</evidence>
<keyword evidence="4" id="KW-1185">Reference proteome</keyword>
<keyword evidence="2" id="KW-0472">Membrane</keyword>
<name>A0A8J4C4S0_9CHLO</name>
<comment type="caution">
    <text evidence="3">The sequence shown here is derived from an EMBL/GenBank/DDBJ whole genome shotgun (WGS) entry which is preliminary data.</text>
</comment>
<proteinExistence type="predicted"/>
<feature type="compositionally biased region" description="Pro residues" evidence="1">
    <location>
        <begin position="16"/>
        <end position="36"/>
    </location>
</feature>
<evidence type="ECO:0000313" key="3">
    <source>
        <dbReference type="EMBL" id="GIL74629.1"/>
    </source>
</evidence>
<keyword evidence="2" id="KW-0812">Transmembrane</keyword>
<evidence type="ECO:0000313" key="4">
    <source>
        <dbReference type="Proteomes" id="UP000747110"/>
    </source>
</evidence>
<dbReference type="OrthoDB" id="10589121at2759"/>
<dbReference type="EMBL" id="BNCP01000006">
    <property type="protein sequence ID" value="GIL74629.1"/>
    <property type="molecule type" value="Genomic_DNA"/>
</dbReference>
<evidence type="ECO:0000256" key="1">
    <source>
        <dbReference type="SAM" id="MobiDB-lite"/>
    </source>
</evidence>
<feature type="region of interest" description="Disordered" evidence="1">
    <location>
        <begin position="98"/>
        <end position="134"/>
    </location>
</feature>
<reference evidence="3" key="1">
    <citation type="journal article" date="2021" name="Proc. Natl. Acad. Sci. U.S.A.">
        <title>Three genomes in the algal genus Volvox reveal the fate of a haploid sex-determining region after a transition to homothallism.</title>
        <authorList>
            <person name="Yamamoto K."/>
            <person name="Hamaji T."/>
            <person name="Kawai-Toyooka H."/>
            <person name="Matsuzaki R."/>
            <person name="Takahashi F."/>
            <person name="Nishimura Y."/>
            <person name="Kawachi M."/>
            <person name="Noguchi H."/>
            <person name="Minakuchi Y."/>
            <person name="Umen J.G."/>
            <person name="Toyoda A."/>
            <person name="Nozaki H."/>
        </authorList>
    </citation>
    <scope>NUCLEOTIDE SEQUENCE</scope>
    <source>
        <strain evidence="3">NIES-3786</strain>
    </source>
</reference>
<accession>A0A8J4C4S0</accession>
<keyword evidence="2" id="KW-1133">Transmembrane helix</keyword>
<sequence length="160" mass="17288">MGQLTSQGTLGSLPSPVLPSPPSQPLPPSPPPPAPETPLHKRWSFILGLTGMCIGMALLASAFLMIYFVNRRKKQQVRGASWRSSNVHTCTHMHTRARGPKYRAGSGEVGRGRRGGRREPLAGTNSPPGLHTNGRTECRHLVHMTGWRVILAAAPYPCVG</sequence>
<protein>
    <submittedName>
        <fullName evidence="3">Uncharacterized protein</fullName>
    </submittedName>
</protein>
<feature type="transmembrane region" description="Helical" evidence="2">
    <location>
        <begin position="43"/>
        <end position="69"/>
    </location>
</feature>
<dbReference type="AlphaFoldDB" id="A0A8J4C4S0"/>